<keyword evidence="4" id="KW-0175">Coiled coil</keyword>
<evidence type="ECO:0000256" key="1">
    <source>
        <dbReference type="ARBA" id="ARBA00011063"/>
    </source>
</evidence>
<dbReference type="PRINTS" id="PR00719">
    <property type="entry name" value="LMWPTPASE"/>
</dbReference>
<proteinExistence type="inferred from homology"/>
<dbReference type="InterPro" id="IPR036196">
    <property type="entry name" value="Ptyr_pPase_sf"/>
</dbReference>
<evidence type="ECO:0000256" key="2">
    <source>
        <dbReference type="ARBA" id="ARBA00022801"/>
    </source>
</evidence>
<evidence type="ECO:0000256" key="3">
    <source>
        <dbReference type="ARBA" id="ARBA00022912"/>
    </source>
</evidence>
<dbReference type="InterPro" id="IPR023485">
    <property type="entry name" value="Ptyr_pPase"/>
</dbReference>
<dbReference type="InterPro" id="IPR050438">
    <property type="entry name" value="LMW_PTPase"/>
</dbReference>
<keyword evidence="3" id="KW-0904">Protein phosphatase</keyword>
<dbReference type="SUPFAM" id="SSF52788">
    <property type="entry name" value="Phosphotyrosine protein phosphatases I"/>
    <property type="match status" value="1"/>
</dbReference>
<dbReference type="Pfam" id="PF01451">
    <property type="entry name" value="LMWPc"/>
    <property type="match status" value="1"/>
</dbReference>
<keyword evidence="2" id="KW-0378">Hydrolase</keyword>
<dbReference type="InterPro" id="IPR017867">
    <property type="entry name" value="Tyr_phospatase_low_mol_wt"/>
</dbReference>
<dbReference type="PANTHER" id="PTHR11717:SF31">
    <property type="entry name" value="LOW MOLECULAR WEIGHT PROTEIN-TYROSINE-PHOSPHATASE ETP-RELATED"/>
    <property type="match status" value="1"/>
</dbReference>
<gene>
    <name evidence="6" type="ORF">JQC72_00810</name>
</gene>
<keyword evidence="7" id="KW-1185">Reference proteome</keyword>
<evidence type="ECO:0000256" key="4">
    <source>
        <dbReference type="SAM" id="Coils"/>
    </source>
</evidence>
<name>A0ABS2WEY6_9BACL</name>
<sequence length="206" mass="23339">MKRILFVCTGNTCRSPMAEALFRRLAREAGLKVEVRSAGVSAMDGMSASRHAVEVLKKKGIDHDHRSRSIQPELLEWADLILTMTTGHKQMLTAFYPQTIGKAYTLKEYVLSDADTEALIRELDGIRAELATMEALGQKKSDDDAMRSLREREERLWTRLQERLGDLDVADPFGGSVEVYERCAEELEELLKRLIDRLRGETAKRG</sequence>
<evidence type="ECO:0000259" key="5">
    <source>
        <dbReference type="SMART" id="SM00226"/>
    </source>
</evidence>
<dbReference type="EMBL" id="JAFHAP010000001">
    <property type="protein sequence ID" value="MBN2908063.1"/>
    <property type="molecule type" value="Genomic_DNA"/>
</dbReference>
<accession>A0ABS2WEY6</accession>
<comment type="similarity">
    <text evidence="1">Belongs to the low molecular weight phosphotyrosine protein phosphatase family.</text>
</comment>
<feature type="domain" description="Phosphotyrosine protein phosphatase I" evidence="5">
    <location>
        <begin position="2"/>
        <end position="197"/>
    </location>
</feature>
<dbReference type="CDD" id="cd16344">
    <property type="entry name" value="LMWPAP"/>
    <property type="match status" value="1"/>
</dbReference>
<protein>
    <submittedName>
        <fullName evidence="6">Low molecular weight protein arginine phosphatase</fullName>
    </submittedName>
</protein>
<comment type="caution">
    <text evidence="6">The sequence shown here is derived from an EMBL/GenBank/DDBJ whole genome shotgun (WGS) entry which is preliminary data.</text>
</comment>
<organism evidence="6 7">
    <name type="scientific">Polycladomyces zharkentensis</name>
    <dbReference type="NCBI Taxonomy" id="2807616"/>
    <lineage>
        <taxon>Bacteria</taxon>
        <taxon>Bacillati</taxon>
        <taxon>Bacillota</taxon>
        <taxon>Bacilli</taxon>
        <taxon>Bacillales</taxon>
        <taxon>Thermoactinomycetaceae</taxon>
        <taxon>Polycladomyces</taxon>
    </lineage>
</organism>
<dbReference type="SMART" id="SM00226">
    <property type="entry name" value="LMWPc"/>
    <property type="match status" value="1"/>
</dbReference>
<dbReference type="RefSeq" id="WP_205492210.1">
    <property type="nucleotide sequence ID" value="NZ_JAFHAP010000001.1"/>
</dbReference>
<evidence type="ECO:0000313" key="6">
    <source>
        <dbReference type="EMBL" id="MBN2908063.1"/>
    </source>
</evidence>
<dbReference type="PANTHER" id="PTHR11717">
    <property type="entry name" value="LOW MOLECULAR WEIGHT PROTEIN TYROSINE PHOSPHATASE"/>
    <property type="match status" value="1"/>
</dbReference>
<evidence type="ECO:0000313" key="7">
    <source>
        <dbReference type="Proteomes" id="UP001177120"/>
    </source>
</evidence>
<feature type="coiled-coil region" evidence="4">
    <location>
        <begin position="177"/>
        <end position="204"/>
    </location>
</feature>
<dbReference type="Proteomes" id="UP001177120">
    <property type="component" value="Unassembled WGS sequence"/>
</dbReference>
<reference evidence="6" key="1">
    <citation type="journal article" date="2024" name="Int. J. Syst. Evol. Microbiol.">
        <title>Polycladomyces zharkentensis sp. nov., a novel thermophilic cellulose- and starch-degrading member of the Bacillota from a geothermal aquifer in Kazakhstan.</title>
        <authorList>
            <person name="Mashzhan A."/>
            <person name="Kistaubayeva A."/>
            <person name="Javier-Lopez R."/>
            <person name="Bissenova U."/>
            <person name="Bissenbay A."/>
            <person name="Birkeland N.K."/>
        </authorList>
    </citation>
    <scope>NUCLEOTIDE SEQUENCE</scope>
    <source>
        <strain evidence="6">ZKZ2T</strain>
    </source>
</reference>
<dbReference type="Gene3D" id="3.40.50.2300">
    <property type="match status" value="1"/>
</dbReference>